<keyword evidence="5" id="KW-0862">Zinc</keyword>
<evidence type="ECO:0000256" key="6">
    <source>
        <dbReference type="ARBA" id="ARBA00023049"/>
    </source>
</evidence>
<keyword evidence="4" id="KW-0378">Hydrolase</keyword>
<sequence length="197" mass="22650">MRSFKPIRIFWQDGVSRKQIELIISSVEYFLKIAGAGDRIKIVYGKSLDLEEYKYKALGKNRFGKISSLACLNDLLKINKEISDNYYILVATRDSFFFREDKKYLPAIGWGQSEGGGLVFVGNTADIYDEAFKKNVIAVTLYELKHVFEAPPKHCKDIKCTMYPSVNSEHTDIENKPFCETCLRDLRAYFEEANSIL</sequence>
<evidence type="ECO:0000256" key="5">
    <source>
        <dbReference type="ARBA" id="ARBA00022833"/>
    </source>
</evidence>
<evidence type="ECO:0000256" key="2">
    <source>
        <dbReference type="ARBA" id="ARBA00022670"/>
    </source>
</evidence>
<evidence type="ECO:0000256" key="3">
    <source>
        <dbReference type="ARBA" id="ARBA00022723"/>
    </source>
</evidence>
<keyword evidence="3" id="KW-0479">Metal-binding</keyword>
<comment type="cofactor">
    <cofactor evidence="1">
        <name>Zn(2+)</name>
        <dbReference type="ChEBI" id="CHEBI:29105"/>
    </cofactor>
</comment>
<dbReference type="InterPro" id="IPR024079">
    <property type="entry name" value="MetalloPept_cat_dom_sf"/>
</dbReference>
<evidence type="ECO:0000313" key="8">
    <source>
        <dbReference type="Proteomes" id="UP000176300"/>
    </source>
</evidence>
<dbReference type="GO" id="GO:0008237">
    <property type="term" value="F:metallopeptidase activity"/>
    <property type="evidence" value="ECO:0007669"/>
    <property type="project" value="UniProtKB-KW"/>
</dbReference>
<reference evidence="7 8" key="1">
    <citation type="journal article" date="2016" name="Nat. Commun.">
        <title>Thousands of microbial genomes shed light on interconnected biogeochemical processes in an aquifer system.</title>
        <authorList>
            <person name="Anantharaman K."/>
            <person name="Brown C.T."/>
            <person name="Hug L.A."/>
            <person name="Sharon I."/>
            <person name="Castelle C.J."/>
            <person name="Probst A.J."/>
            <person name="Thomas B.C."/>
            <person name="Singh A."/>
            <person name="Wilkins M.J."/>
            <person name="Karaoz U."/>
            <person name="Brodie E.L."/>
            <person name="Williams K.H."/>
            <person name="Hubbard S.S."/>
            <person name="Banfield J.F."/>
        </authorList>
    </citation>
    <scope>NUCLEOTIDE SEQUENCE [LARGE SCALE GENOMIC DNA]</scope>
</reference>
<accession>A0A1F6NHT5</accession>
<protein>
    <submittedName>
        <fullName evidence="7">Uncharacterized protein</fullName>
    </submittedName>
</protein>
<proteinExistence type="predicted"/>
<dbReference type="Gene3D" id="3.40.390.10">
    <property type="entry name" value="Collagenase (Catalytic Domain)"/>
    <property type="match status" value="1"/>
</dbReference>
<evidence type="ECO:0000256" key="4">
    <source>
        <dbReference type="ARBA" id="ARBA00022801"/>
    </source>
</evidence>
<dbReference type="GO" id="GO:0046872">
    <property type="term" value="F:metal ion binding"/>
    <property type="evidence" value="ECO:0007669"/>
    <property type="project" value="UniProtKB-KW"/>
</dbReference>
<comment type="caution">
    <text evidence="7">The sequence shown here is derived from an EMBL/GenBank/DDBJ whole genome shotgun (WGS) entry which is preliminary data.</text>
</comment>
<keyword evidence="6" id="KW-0482">Metalloprotease</keyword>
<dbReference type="Proteomes" id="UP000176300">
    <property type="component" value="Unassembled WGS sequence"/>
</dbReference>
<keyword evidence="2" id="KW-0645">Protease</keyword>
<gene>
    <name evidence="7" type="ORF">A2373_00250</name>
</gene>
<dbReference type="GO" id="GO:0006508">
    <property type="term" value="P:proteolysis"/>
    <property type="evidence" value="ECO:0007669"/>
    <property type="project" value="UniProtKB-KW"/>
</dbReference>
<evidence type="ECO:0000313" key="7">
    <source>
        <dbReference type="EMBL" id="OGH83388.1"/>
    </source>
</evidence>
<dbReference type="EMBL" id="MFQS01000014">
    <property type="protein sequence ID" value="OGH83388.1"/>
    <property type="molecule type" value="Genomic_DNA"/>
</dbReference>
<evidence type="ECO:0000256" key="1">
    <source>
        <dbReference type="ARBA" id="ARBA00001947"/>
    </source>
</evidence>
<dbReference type="Pfam" id="PF07998">
    <property type="entry name" value="Peptidase_M54"/>
    <property type="match status" value="1"/>
</dbReference>
<organism evidence="7 8">
    <name type="scientific">Candidatus Magasanikbacteria bacterium RIFOXYB1_FULL_40_15</name>
    <dbReference type="NCBI Taxonomy" id="1798697"/>
    <lineage>
        <taxon>Bacteria</taxon>
        <taxon>Candidatus Magasanikiibacteriota</taxon>
    </lineage>
</organism>
<name>A0A1F6NHT5_9BACT</name>
<dbReference type="AlphaFoldDB" id="A0A1F6NHT5"/>
<dbReference type="InterPro" id="IPR012962">
    <property type="entry name" value="Pept_M54_archaemetzincn"/>
</dbReference>